<gene>
    <name evidence="2" type="ORF">FEF34_10300</name>
</gene>
<sequence length="114" mass="11896">MPRAGGGDPVVTLPGFLRQHTVTVEPLLGTSPTGTVYGAPVEVRGLLRQSTRLVRNPAGEEVTSSSTFYAPLDTVAPARSRVTLPGGRTTTVIASVPQDGGKLPVPSHLEVQLQ</sequence>
<dbReference type="Proteomes" id="UP000305921">
    <property type="component" value="Unassembled WGS sequence"/>
</dbReference>
<evidence type="ECO:0000256" key="1">
    <source>
        <dbReference type="SAM" id="MobiDB-lite"/>
    </source>
</evidence>
<evidence type="ECO:0000313" key="2">
    <source>
        <dbReference type="EMBL" id="TLQ48122.1"/>
    </source>
</evidence>
<protein>
    <submittedName>
        <fullName evidence="2">Uncharacterized protein</fullName>
    </submittedName>
</protein>
<comment type="caution">
    <text evidence="2">The sequence shown here is derived from an EMBL/GenBank/DDBJ whole genome shotgun (WGS) entry which is preliminary data.</text>
</comment>
<name>A0A5R9EI35_9ACTN</name>
<dbReference type="OrthoDB" id="5082334at2"/>
<dbReference type="EMBL" id="VAWE01000001">
    <property type="protein sequence ID" value="TLQ48122.1"/>
    <property type="molecule type" value="Genomic_DNA"/>
</dbReference>
<evidence type="ECO:0000313" key="3">
    <source>
        <dbReference type="Proteomes" id="UP000305921"/>
    </source>
</evidence>
<reference evidence="2 3" key="1">
    <citation type="submission" date="2019-05" db="EMBL/GenBank/DDBJ databases">
        <title>Streptomyces marianii sp. nov., a novel marine actinomycete from southern coast of India.</title>
        <authorList>
            <person name="Iniyan A.M."/>
            <person name="Wink J."/>
            <person name="Ramprasad E."/>
            <person name="Ramana C.V."/>
            <person name="Bunk B."/>
            <person name="Sproer C."/>
            <person name="Joseph F.-J.R.S."/>
            <person name="Vincent S.G.P."/>
        </authorList>
    </citation>
    <scope>NUCLEOTIDE SEQUENCE [LARGE SCALE GENOMIC DNA]</scope>
    <source>
        <strain evidence="2 3">ICN19</strain>
    </source>
</reference>
<feature type="region of interest" description="Disordered" evidence="1">
    <location>
        <begin position="93"/>
        <end position="114"/>
    </location>
</feature>
<keyword evidence="3" id="KW-1185">Reference proteome</keyword>
<dbReference type="AlphaFoldDB" id="A0A5R9EI35"/>
<proteinExistence type="predicted"/>
<organism evidence="2 3">
    <name type="scientific">Streptomyces marianii</name>
    <dbReference type="NCBI Taxonomy" id="1817406"/>
    <lineage>
        <taxon>Bacteria</taxon>
        <taxon>Bacillati</taxon>
        <taxon>Actinomycetota</taxon>
        <taxon>Actinomycetes</taxon>
        <taxon>Kitasatosporales</taxon>
        <taxon>Streptomycetaceae</taxon>
        <taxon>Streptomyces</taxon>
    </lineage>
</organism>
<accession>A0A5R9EI35</accession>